<dbReference type="Proteomes" id="UP000076727">
    <property type="component" value="Unassembled WGS sequence"/>
</dbReference>
<accession>A0A165PLP1</accession>
<keyword evidence="2" id="KW-1185">Reference proteome</keyword>
<evidence type="ECO:0000313" key="2">
    <source>
        <dbReference type="Proteomes" id="UP000076727"/>
    </source>
</evidence>
<name>A0A165PLP1_9APHY</name>
<gene>
    <name evidence="1" type="ORF">DAEQUDRAFT_332183</name>
</gene>
<organism evidence="1 2">
    <name type="scientific">Daedalea quercina L-15889</name>
    <dbReference type="NCBI Taxonomy" id="1314783"/>
    <lineage>
        <taxon>Eukaryota</taxon>
        <taxon>Fungi</taxon>
        <taxon>Dikarya</taxon>
        <taxon>Basidiomycota</taxon>
        <taxon>Agaricomycotina</taxon>
        <taxon>Agaricomycetes</taxon>
        <taxon>Polyporales</taxon>
        <taxon>Fomitopsis</taxon>
    </lineage>
</organism>
<evidence type="ECO:0000313" key="1">
    <source>
        <dbReference type="EMBL" id="KZT68360.1"/>
    </source>
</evidence>
<dbReference type="PROSITE" id="PS51257">
    <property type="entry name" value="PROKAR_LIPOPROTEIN"/>
    <property type="match status" value="1"/>
</dbReference>
<proteinExistence type="predicted"/>
<protein>
    <submittedName>
        <fullName evidence="1">Uncharacterized protein</fullName>
    </submittedName>
</protein>
<reference evidence="1 2" key="1">
    <citation type="journal article" date="2016" name="Mol. Biol. Evol.">
        <title>Comparative Genomics of Early-Diverging Mushroom-Forming Fungi Provides Insights into the Origins of Lignocellulose Decay Capabilities.</title>
        <authorList>
            <person name="Nagy L.G."/>
            <person name="Riley R."/>
            <person name="Tritt A."/>
            <person name="Adam C."/>
            <person name="Daum C."/>
            <person name="Floudas D."/>
            <person name="Sun H."/>
            <person name="Yadav J.S."/>
            <person name="Pangilinan J."/>
            <person name="Larsson K.H."/>
            <person name="Matsuura K."/>
            <person name="Barry K."/>
            <person name="Labutti K."/>
            <person name="Kuo R."/>
            <person name="Ohm R.A."/>
            <person name="Bhattacharya S.S."/>
            <person name="Shirouzu T."/>
            <person name="Yoshinaga Y."/>
            <person name="Martin F.M."/>
            <person name="Grigoriev I.V."/>
            <person name="Hibbett D.S."/>
        </authorList>
    </citation>
    <scope>NUCLEOTIDE SEQUENCE [LARGE SCALE GENOMIC DNA]</scope>
    <source>
        <strain evidence="1 2">L-15889</strain>
    </source>
</reference>
<dbReference type="AlphaFoldDB" id="A0A165PLP1"/>
<dbReference type="EMBL" id="KV429067">
    <property type="protein sequence ID" value="KZT68360.1"/>
    <property type="molecule type" value="Genomic_DNA"/>
</dbReference>
<sequence length="100" mass="10924">MAFNQRRYLCPYVTATSCQDASMQRFDGVPCCVTNTLQCRWPSRGMAVVSLVSDTQYEIGVSGTEGSRATNDSGASSVLGKRSKILRTCRSLKQYGDVSL</sequence>